<dbReference type="SUPFAM" id="SSF102114">
    <property type="entry name" value="Radical SAM enzymes"/>
    <property type="match status" value="1"/>
</dbReference>
<gene>
    <name evidence="9" type="primary">moaA_1</name>
    <name evidence="9" type="ORF">BIN_B_00062</name>
</gene>
<dbReference type="GeneID" id="29699376"/>
<evidence type="ECO:0000256" key="6">
    <source>
        <dbReference type="ARBA" id="ARBA00023014"/>
    </source>
</evidence>
<dbReference type="PANTHER" id="PTHR22960:SF0">
    <property type="entry name" value="MOLYBDENUM COFACTOR BIOSYNTHESIS PROTEIN 1"/>
    <property type="match status" value="1"/>
</dbReference>
<dbReference type="InterPro" id="IPR000385">
    <property type="entry name" value="MoaA_NifB_PqqE_Fe-S-bd_CS"/>
</dbReference>
<dbReference type="CDD" id="cd01335">
    <property type="entry name" value="Radical_SAM"/>
    <property type="match status" value="1"/>
</dbReference>
<dbReference type="PROSITE" id="PS01305">
    <property type="entry name" value="MOAA_NIFB_PQQE"/>
    <property type="match status" value="1"/>
</dbReference>
<reference evidence="9" key="1">
    <citation type="submission" date="2019-05" db="EMBL/GenBank/DDBJ databases">
        <authorList>
            <person name="Naeem R."/>
            <person name="Antony C."/>
            <person name="Guan Q."/>
        </authorList>
    </citation>
    <scope>NUCLEOTIDE SEQUENCE</scope>
    <source>
        <strain evidence="9">3</strain>
    </source>
</reference>
<dbReference type="InterPro" id="IPR050105">
    <property type="entry name" value="MoCo_biosynth_MoaA/MoaC"/>
</dbReference>
<keyword evidence="2" id="KW-0004">4Fe-4S</keyword>
<dbReference type="GO" id="GO:0061799">
    <property type="term" value="F:cyclic pyranopterin monophosphate synthase activity"/>
    <property type="evidence" value="ECO:0007669"/>
    <property type="project" value="TreeGrafter"/>
</dbReference>
<dbReference type="GO" id="GO:0006777">
    <property type="term" value="P:Mo-molybdopterin cofactor biosynthetic process"/>
    <property type="evidence" value="ECO:0007669"/>
    <property type="project" value="UniProtKB-KW"/>
</dbReference>
<dbReference type="AlphaFoldDB" id="A0A653EE06"/>
<keyword evidence="4" id="KW-0479">Metal-binding</keyword>
<accession>A0A653EE06</accession>
<evidence type="ECO:0000256" key="7">
    <source>
        <dbReference type="ARBA" id="ARBA00023150"/>
    </source>
</evidence>
<evidence type="ECO:0000256" key="1">
    <source>
        <dbReference type="ARBA" id="ARBA00001966"/>
    </source>
</evidence>
<dbReference type="PROSITE" id="PS51918">
    <property type="entry name" value="RADICAL_SAM"/>
    <property type="match status" value="1"/>
</dbReference>
<sequence length="137" mass="14728">MSLTHRCNLRCSYCMPADGLDRMADSDRLTDGEVVRLVGIVVARLGIREVRFTGGEPLLRRGLESTVAQVARLRPRPRISLTTNGIGLHRRTAQLAAAAVNRVSLLRFAGLSRCAATCASAADHRDLGPGTHNPVSA</sequence>
<dbReference type="Pfam" id="PF04055">
    <property type="entry name" value="Radical_SAM"/>
    <property type="match status" value="1"/>
</dbReference>
<dbReference type="InterPro" id="IPR058240">
    <property type="entry name" value="rSAM_sf"/>
</dbReference>
<dbReference type="SFLD" id="SFLDG01067">
    <property type="entry name" value="SPASM/twitch_domain_containing"/>
    <property type="match status" value="1"/>
</dbReference>
<keyword evidence="3" id="KW-0949">S-adenosyl-L-methionine</keyword>
<evidence type="ECO:0000256" key="2">
    <source>
        <dbReference type="ARBA" id="ARBA00022485"/>
    </source>
</evidence>
<dbReference type="InterPro" id="IPR007197">
    <property type="entry name" value="rSAM"/>
</dbReference>
<evidence type="ECO:0000313" key="9">
    <source>
        <dbReference type="EMBL" id="VTO95766.1"/>
    </source>
</evidence>
<evidence type="ECO:0000256" key="3">
    <source>
        <dbReference type="ARBA" id="ARBA00022691"/>
    </source>
</evidence>
<dbReference type="GO" id="GO:0046872">
    <property type="term" value="F:metal ion binding"/>
    <property type="evidence" value="ECO:0007669"/>
    <property type="project" value="UniProtKB-KW"/>
</dbReference>
<keyword evidence="5" id="KW-0408">Iron</keyword>
<name>A0A653EE06_MYCKA</name>
<dbReference type="PANTHER" id="PTHR22960">
    <property type="entry name" value="MOLYBDOPTERIN COFACTOR SYNTHESIS PROTEIN A"/>
    <property type="match status" value="1"/>
</dbReference>
<evidence type="ECO:0000256" key="4">
    <source>
        <dbReference type="ARBA" id="ARBA00022723"/>
    </source>
</evidence>
<keyword evidence="7" id="KW-0501">Molybdenum cofactor biosynthesis</keyword>
<evidence type="ECO:0000259" key="8">
    <source>
        <dbReference type="PROSITE" id="PS51918"/>
    </source>
</evidence>
<proteinExistence type="predicted"/>
<dbReference type="GO" id="GO:0051539">
    <property type="term" value="F:4 iron, 4 sulfur cluster binding"/>
    <property type="evidence" value="ECO:0007669"/>
    <property type="project" value="UniProtKB-KW"/>
</dbReference>
<keyword evidence="6" id="KW-0411">Iron-sulfur</keyword>
<dbReference type="InterPro" id="IPR013785">
    <property type="entry name" value="Aldolase_TIM"/>
</dbReference>
<dbReference type="RefSeq" id="WP_023367913.1">
    <property type="nucleotide sequence ID" value="NZ_BLYZ01000002.1"/>
</dbReference>
<dbReference type="GO" id="GO:0061798">
    <property type="term" value="F:GTP 3',8'-cyclase activity"/>
    <property type="evidence" value="ECO:0007669"/>
    <property type="project" value="TreeGrafter"/>
</dbReference>
<organism evidence="9">
    <name type="scientific">Mycobacterium kansasii</name>
    <dbReference type="NCBI Taxonomy" id="1768"/>
    <lineage>
        <taxon>Bacteria</taxon>
        <taxon>Bacillati</taxon>
        <taxon>Actinomycetota</taxon>
        <taxon>Actinomycetes</taxon>
        <taxon>Mycobacteriales</taxon>
        <taxon>Mycobacteriaceae</taxon>
        <taxon>Mycobacterium</taxon>
    </lineage>
</organism>
<feature type="domain" description="Radical SAM core" evidence="8">
    <location>
        <begin position="1"/>
        <end position="137"/>
    </location>
</feature>
<comment type="cofactor">
    <cofactor evidence="1">
        <name>[4Fe-4S] cluster</name>
        <dbReference type="ChEBI" id="CHEBI:49883"/>
    </cofactor>
</comment>
<dbReference type="SFLD" id="SFLDS00029">
    <property type="entry name" value="Radical_SAM"/>
    <property type="match status" value="1"/>
</dbReference>
<dbReference type="Gene3D" id="3.20.20.70">
    <property type="entry name" value="Aldolase class I"/>
    <property type="match status" value="1"/>
</dbReference>
<evidence type="ECO:0000256" key="5">
    <source>
        <dbReference type="ARBA" id="ARBA00023004"/>
    </source>
</evidence>
<protein>
    <submittedName>
        <fullName evidence="9">Cyclic pyranopterin monophosphate synthase</fullName>
    </submittedName>
</protein>
<dbReference type="EMBL" id="LR589234">
    <property type="protein sequence ID" value="VTO95766.1"/>
    <property type="molecule type" value="Genomic_DNA"/>
</dbReference>